<proteinExistence type="predicted"/>
<feature type="region of interest" description="Disordered" evidence="1">
    <location>
        <begin position="22"/>
        <end position="45"/>
    </location>
</feature>
<reference evidence="2" key="1">
    <citation type="submission" date="2020-08" db="EMBL/GenBank/DDBJ databases">
        <title>Multicomponent nature underlies the extraordinary mechanical properties of spider dragline silk.</title>
        <authorList>
            <person name="Kono N."/>
            <person name="Nakamura H."/>
            <person name="Mori M."/>
            <person name="Yoshida Y."/>
            <person name="Ohtoshi R."/>
            <person name="Malay A.D."/>
            <person name="Moran D.A.P."/>
            <person name="Tomita M."/>
            <person name="Numata K."/>
            <person name="Arakawa K."/>
        </authorList>
    </citation>
    <scope>NUCLEOTIDE SEQUENCE</scope>
</reference>
<evidence type="ECO:0000313" key="2">
    <source>
        <dbReference type="EMBL" id="GFX92745.1"/>
    </source>
</evidence>
<protein>
    <submittedName>
        <fullName evidence="2">Uncharacterized protein</fullName>
    </submittedName>
</protein>
<evidence type="ECO:0000313" key="3">
    <source>
        <dbReference type="Proteomes" id="UP000887159"/>
    </source>
</evidence>
<comment type="caution">
    <text evidence="2">The sequence shown here is derived from an EMBL/GenBank/DDBJ whole genome shotgun (WGS) entry which is preliminary data.</text>
</comment>
<dbReference type="Proteomes" id="UP000887159">
    <property type="component" value="Unassembled WGS sequence"/>
</dbReference>
<feature type="compositionally biased region" description="Basic and acidic residues" evidence="1">
    <location>
        <begin position="22"/>
        <end position="39"/>
    </location>
</feature>
<accession>A0A8X6RLR9</accession>
<dbReference type="AlphaFoldDB" id="A0A8X6RLR9"/>
<sequence>MPLRHGVTLNNRRAASPLVRYVEGEESRKPSREVGERVEVGGSGPSHAVLAQNWCGTESNSTVTCMVLKTKANDRRKNLSHDGFRGP</sequence>
<gene>
    <name evidence="2" type="ORF">TNCV_4876021</name>
</gene>
<keyword evidence="3" id="KW-1185">Reference proteome</keyword>
<name>A0A8X6RLR9_TRICX</name>
<organism evidence="2 3">
    <name type="scientific">Trichonephila clavipes</name>
    <name type="common">Golden silk orbweaver</name>
    <name type="synonym">Nephila clavipes</name>
    <dbReference type="NCBI Taxonomy" id="2585209"/>
    <lineage>
        <taxon>Eukaryota</taxon>
        <taxon>Metazoa</taxon>
        <taxon>Ecdysozoa</taxon>
        <taxon>Arthropoda</taxon>
        <taxon>Chelicerata</taxon>
        <taxon>Arachnida</taxon>
        <taxon>Araneae</taxon>
        <taxon>Araneomorphae</taxon>
        <taxon>Entelegynae</taxon>
        <taxon>Araneoidea</taxon>
        <taxon>Nephilidae</taxon>
        <taxon>Trichonephila</taxon>
    </lineage>
</organism>
<evidence type="ECO:0000256" key="1">
    <source>
        <dbReference type="SAM" id="MobiDB-lite"/>
    </source>
</evidence>
<dbReference type="EMBL" id="BMAU01021165">
    <property type="protein sequence ID" value="GFX92745.1"/>
    <property type="molecule type" value="Genomic_DNA"/>
</dbReference>